<name>A0AAD1WW32_PELCU</name>
<feature type="compositionally biased region" description="Basic and acidic residues" evidence="1">
    <location>
        <begin position="34"/>
        <end position="63"/>
    </location>
</feature>
<gene>
    <name evidence="2" type="ORF">PECUL_23A029385</name>
</gene>
<evidence type="ECO:0000313" key="3">
    <source>
        <dbReference type="Proteomes" id="UP001295444"/>
    </source>
</evidence>
<protein>
    <submittedName>
        <fullName evidence="2">Uncharacterized protein</fullName>
    </submittedName>
</protein>
<evidence type="ECO:0000313" key="2">
    <source>
        <dbReference type="EMBL" id="CAH2325863.1"/>
    </source>
</evidence>
<organism evidence="2 3">
    <name type="scientific">Pelobates cultripes</name>
    <name type="common">Western spadefoot toad</name>
    <dbReference type="NCBI Taxonomy" id="61616"/>
    <lineage>
        <taxon>Eukaryota</taxon>
        <taxon>Metazoa</taxon>
        <taxon>Chordata</taxon>
        <taxon>Craniata</taxon>
        <taxon>Vertebrata</taxon>
        <taxon>Euteleostomi</taxon>
        <taxon>Amphibia</taxon>
        <taxon>Batrachia</taxon>
        <taxon>Anura</taxon>
        <taxon>Pelobatoidea</taxon>
        <taxon>Pelobatidae</taxon>
        <taxon>Pelobates</taxon>
    </lineage>
</organism>
<dbReference type="EMBL" id="OW240923">
    <property type="protein sequence ID" value="CAH2325863.1"/>
    <property type="molecule type" value="Genomic_DNA"/>
</dbReference>
<dbReference type="Proteomes" id="UP001295444">
    <property type="component" value="Chromosome 12"/>
</dbReference>
<dbReference type="AlphaFoldDB" id="A0AAD1WW32"/>
<accession>A0AAD1WW32</accession>
<proteinExistence type="predicted"/>
<feature type="region of interest" description="Disordered" evidence="1">
    <location>
        <begin position="34"/>
        <end position="95"/>
    </location>
</feature>
<reference evidence="2" key="1">
    <citation type="submission" date="2022-03" db="EMBL/GenBank/DDBJ databases">
        <authorList>
            <person name="Alioto T."/>
            <person name="Alioto T."/>
            <person name="Gomez Garrido J."/>
        </authorList>
    </citation>
    <scope>NUCLEOTIDE SEQUENCE</scope>
</reference>
<keyword evidence="3" id="KW-1185">Reference proteome</keyword>
<feature type="compositionally biased region" description="Low complexity" evidence="1">
    <location>
        <begin position="68"/>
        <end position="90"/>
    </location>
</feature>
<sequence>MSDLPEPAVSAELKAWLYNAIADSIPKALAAFHDHSKSAPRAPDKRLSDSEESKASDHDECPRKCPWKGNSANAGKGKAPAKAPKLSLSATRDDTPNYTVNPLEGSTSNLQLQSLHTFQQNGARTALVTLLPRALCGFPRLRTCNVTAYTEPEASRPPSLYTPEEGRHSHVSRAAVSGCTLYLACKQVAVSLGGRD</sequence>
<evidence type="ECO:0000256" key="1">
    <source>
        <dbReference type="SAM" id="MobiDB-lite"/>
    </source>
</evidence>